<dbReference type="GO" id="GO:0005524">
    <property type="term" value="F:ATP binding"/>
    <property type="evidence" value="ECO:0007669"/>
    <property type="project" value="UniProtKB-KW"/>
</dbReference>
<name>A0A6M0RQ79_9CYAN</name>
<evidence type="ECO:0000313" key="8">
    <source>
        <dbReference type="Proteomes" id="UP000481033"/>
    </source>
</evidence>
<dbReference type="Gene3D" id="3.40.50.300">
    <property type="entry name" value="P-loop containing nucleotide triphosphate hydrolases"/>
    <property type="match status" value="1"/>
</dbReference>
<dbReference type="CDD" id="cd03214">
    <property type="entry name" value="ABC_Iron-Siderophores_B12_Hemin"/>
    <property type="match status" value="1"/>
</dbReference>
<feature type="domain" description="ABC transporter" evidence="6">
    <location>
        <begin position="3"/>
        <end position="240"/>
    </location>
</feature>
<dbReference type="EMBL" id="QXHD01000004">
    <property type="protein sequence ID" value="NEZ58418.1"/>
    <property type="molecule type" value="Genomic_DNA"/>
</dbReference>
<evidence type="ECO:0000256" key="2">
    <source>
        <dbReference type="ARBA" id="ARBA00022741"/>
    </source>
</evidence>
<dbReference type="AlphaFoldDB" id="A0A6M0RQ79"/>
<organism evidence="7 8">
    <name type="scientific">Adonisia turfae CCMR0081</name>
    <dbReference type="NCBI Taxonomy" id="2292702"/>
    <lineage>
        <taxon>Bacteria</taxon>
        <taxon>Bacillati</taxon>
        <taxon>Cyanobacteriota</taxon>
        <taxon>Adonisia</taxon>
        <taxon>Adonisia turfae</taxon>
    </lineage>
</organism>
<dbReference type="PANTHER" id="PTHR42794">
    <property type="entry name" value="HEMIN IMPORT ATP-BINDING PROTEIN HMUV"/>
    <property type="match status" value="1"/>
</dbReference>
<dbReference type="RefSeq" id="WP_163700928.1">
    <property type="nucleotide sequence ID" value="NZ_QXHD01000004.1"/>
</dbReference>
<dbReference type="SMART" id="SM00382">
    <property type="entry name" value="AAA"/>
    <property type="match status" value="1"/>
</dbReference>
<feature type="compositionally biased region" description="Polar residues" evidence="5">
    <location>
        <begin position="258"/>
        <end position="275"/>
    </location>
</feature>
<evidence type="ECO:0000256" key="4">
    <source>
        <dbReference type="ARBA" id="ARBA00022967"/>
    </source>
</evidence>
<gene>
    <name evidence="7" type="ORF">DXZ20_22780</name>
</gene>
<sequence length="275" mass="30475">MVLEAQGLQGGYGNKAIIEQVNLTLHQGEWLSILGANGSGKSTLLRLFGRILSPQQGSILLSGHDIQNLSPTSVARKLALLPQQQILPAGLSVYQLVSLGRSPHQPWWQWDLTSRDHKHIDQALIWTDMDQYRHEPVANLSGGQRQRAFLALALAQQPRVLLLDEPTTYLDIHYQLQLLELLKQLNQQEQLAIITVLHDINLAARYSDRLAFMRQGKLWAIGPVHDTLTPDIVTQAFDVDVAILDTPIGPQICPLAATSHTPPSKNTELASNAIN</sequence>
<evidence type="ECO:0000256" key="3">
    <source>
        <dbReference type="ARBA" id="ARBA00022840"/>
    </source>
</evidence>
<dbReference type="PANTHER" id="PTHR42794:SF1">
    <property type="entry name" value="HEMIN IMPORT ATP-BINDING PROTEIN HMUV"/>
    <property type="match status" value="1"/>
</dbReference>
<keyword evidence="3 7" id="KW-0067">ATP-binding</keyword>
<keyword evidence="2" id="KW-0547">Nucleotide-binding</keyword>
<dbReference type="InterPro" id="IPR003439">
    <property type="entry name" value="ABC_transporter-like_ATP-bd"/>
</dbReference>
<dbReference type="SUPFAM" id="SSF52540">
    <property type="entry name" value="P-loop containing nucleoside triphosphate hydrolases"/>
    <property type="match status" value="1"/>
</dbReference>
<evidence type="ECO:0000256" key="1">
    <source>
        <dbReference type="ARBA" id="ARBA00022448"/>
    </source>
</evidence>
<evidence type="ECO:0000313" key="7">
    <source>
        <dbReference type="EMBL" id="NEZ58418.1"/>
    </source>
</evidence>
<dbReference type="PROSITE" id="PS00211">
    <property type="entry name" value="ABC_TRANSPORTER_1"/>
    <property type="match status" value="1"/>
</dbReference>
<keyword evidence="4" id="KW-1278">Translocase</keyword>
<proteinExistence type="predicted"/>
<keyword evidence="8" id="KW-1185">Reference proteome</keyword>
<dbReference type="Pfam" id="PF00005">
    <property type="entry name" value="ABC_tran"/>
    <property type="match status" value="1"/>
</dbReference>
<dbReference type="InterPro" id="IPR003593">
    <property type="entry name" value="AAA+_ATPase"/>
</dbReference>
<dbReference type="PROSITE" id="PS50893">
    <property type="entry name" value="ABC_TRANSPORTER_2"/>
    <property type="match status" value="1"/>
</dbReference>
<reference evidence="7 8" key="1">
    <citation type="journal article" date="2020" name="Microb. Ecol.">
        <title>Ecogenomics of the Marine Benthic Filamentous Cyanobacterium Adonisia.</title>
        <authorList>
            <person name="Walter J.M."/>
            <person name="Coutinho F.H."/>
            <person name="Leomil L."/>
            <person name="Hargreaves P.I."/>
            <person name="Campeao M.E."/>
            <person name="Vieira V.V."/>
            <person name="Silva B.S."/>
            <person name="Fistarol G.O."/>
            <person name="Salomon P.S."/>
            <person name="Sawabe T."/>
            <person name="Mino S."/>
            <person name="Hosokawa M."/>
            <person name="Miyashita H."/>
            <person name="Maruyama F."/>
            <person name="van Verk M.C."/>
            <person name="Dutilh B.E."/>
            <person name="Thompson C.C."/>
            <person name="Thompson F.L."/>
        </authorList>
    </citation>
    <scope>NUCLEOTIDE SEQUENCE [LARGE SCALE GENOMIC DNA]</scope>
    <source>
        <strain evidence="7 8">CCMR0081</strain>
    </source>
</reference>
<dbReference type="InterPro" id="IPR027417">
    <property type="entry name" value="P-loop_NTPase"/>
</dbReference>
<feature type="region of interest" description="Disordered" evidence="5">
    <location>
        <begin position="256"/>
        <end position="275"/>
    </location>
</feature>
<dbReference type="GO" id="GO:0016887">
    <property type="term" value="F:ATP hydrolysis activity"/>
    <property type="evidence" value="ECO:0007669"/>
    <property type="project" value="InterPro"/>
</dbReference>
<comment type="caution">
    <text evidence="7">The sequence shown here is derived from an EMBL/GenBank/DDBJ whole genome shotgun (WGS) entry which is preliminary data.</text>
</comment>
<keyword evidence="1" id="KW-0813">Transport</keyword>
<accession>A0A6M0RQ79</accession>
<evidence type="ECO:0000259" key="6">
    <source>
        <dbReference type="PROSITE" id="PS50893"/>
    </source>
</evidence>
<dbReference type="InterPro" id="IPR017871">
    <property type="entry name" value="ABC_transporter-like_CS"/>
</dbReference>
<dbReference type="FunFam" id="3.40.50.300:FF:000134">
    <property type="entry name" value="Iron-enterobactin ABC transporter ATP-binding protein"/>
    <property type="match status" value="1"/>
</dbReference>
<dbReference type="Proteomes" id="UP000481033">
    <property type="component" value="Unassembled WGS sequence"/>
</dbReference>
<evidence type="ECO:0000256" key="5">
    <source>
        <dbReference type="SAM" id="MobiDB-lite"/>
    </source>
</evidence>
<protein>
    <submittedName>
        <fullName evidence="7">ABC transporter ATP-binding protein</fullName>
    </submittedName>
</protein>